<dbReference type="Gene3D" id="3.40.50.150">
    <property type="entry name" value="Vaccinia Virus protein VP39"/>
    <property type="match status" value="1"/>
</dbReference>
<evidence type="ECO:0000313" key="7">
    <source>
        <dbReference type="Proteomes" id="UP000656804"/>
    </source>
</evidence>
<proteinExistence type="inferred from homology"/>
<accession>A0A930V3M6</accession>
<evidence type="ECO:0000256" key="2">
    <source>
        <dbReference type="ARBA" id="ARBA00022603"/>
    </source>
</evidence>
<dbReference type="Proteomes" id="UP000656804">
    <property type="component" value="Unassembled WGS sequence"/>
</dbReference>
<dbReference type="AlphaFoldDB" id="A0A930V3M6"/>
<organism evidence="6 7">
    <name type="scientific">Nocardioides acrostichi</name>
    <dbReference type="NCBI Taxonomy" id="2784339"/>
    <lineage>
        <taxon>Bacteria</taxon>
        <taxon>Bacillati</taxon>
        <taxon>Actinomycetota</taxon>
        <taxon>Actinomycetes</taxon>
        <taxon>Propionibacteriales</taxon>
        <taxon>Nocardioidaceae</taxon>
        <taxon>Nocardioides</taxon>
    </lineage>
</organism>
<evidence type="ECO:0000256" key="4">
    <source>
        <dbReference type="SAM" id="MobiDB-lite"/>
    </source>
</evidence>
<sequence>MTSTAEPADPARSFGAVAQAYHRGRPGYPLEAAAWLAGEQPSSVLELGAGTGKLTRPLVELGHDVHACDPDEQMLAMLRSELPGVRSSLSSAEEIPAGDRSADVVVVGQGFQWFDLELALPEIARVLRPGGHLAIAWNERDERIPWVRRLGRIIDSAHPADPADLLAATSDLFADAEHTTFRHRQHVDRESLQDLVTSRSGVCTLDRESAEQRRHAAGALFDEYGRGGVDGMLLPYLTRCRRARVLPTTNPVEDPPDAPSDAHDSPMVITTGSIRRIEVELAKAPQAAVDDGLLLIDFR</sequence>
<dbReference type="SUPFAM" id="SSF53335">
    <property type="entry name" value="S-adenosyl-L-methionine-dependent methyltransferases"/>
    <property type="match status" value="1"/>
</dbReference>
<name>A0A930V3M6_9ACTN</name>
<dbReference type="CDD" id="cd02440">
    <property type="entry name" value="AdoMet_MTases"/>
    <property type="match status" value="1"/>
</dbReference>
<protein>
    <submittedName>
        <fullName evidence="6">Methyltransferase domain-containing protein</fullName>
    </submittedName>
</protein>
<dbReference type="Pfam" id="PF08241">
    <property type="entry name" value="Methyltransf_11"/>
    <property type="match status" value="1"/>
</dbReference>
<evidence type="ECO:0000313" key="6">
    <source>
        <dbReference type="EMBL" id="MBF4163246.1"/>
    </source>
</evidence>
<comment type="similarity">
    <text evidence="1">Belongs to the methyltransferase superfamily.</text>
</comment>
<dbReference type="RefSeq" id="WP_194504502.1">
    <property type="nucleotide sequence ID" value="NZ_JADIVZ010000010.1"/>
</dbReference>
<dbReference type="InterPro" id="IPR013216">
    <property type="entry name" value="Methyltransf_11"/>
</dbReference>
<dbReference type="GO" id="GO:0032259">
    <property type="term" value="P:methylation"/>
    <property type="evidence" value="ECO:0007669"/>
    <property type="project" value="UniProtKB-KW"/>
</dbReference>
<feature type="domain" description="Methyltransferase type 11" evidence="5">
    <location>
        <begin position="45"/>
        <end position="135"/>
    </location>
</feature>
<dbReference type="EMBL" id="JADIVZ010000010">
    <property type="protein sequence ID" value="MBF4163246.1"/>
    <property type="molecule type" value="Genomic_DNA"/>
</dbReference>
<keyword evidence="3" id="KW-0808">Transferase</keyword>
<gene>
    <name evidence="6" type="ORF">ISG29_16260</name>
</gene>
<keyword evidence="7" id="KW-1185">Reference proteome</keyword>
<evidence type="ECO:0000259" key="5">
    <source>
        <dbReference type="Pfam" id="PF08241"/>
    </source>
</evidence>
<dbReference type="InterPro" id="IPR051052">
    <property type="entry name" value="Diverse_substrate_MTase"/>
</dbReference>
<reference evidence="6" key="1">
    <citation type="submission" date="2020-11" db="EMBL/GenBank/DDBJ databases">
        <title>Nocardioides sp. CBS4Y-1, whole genome shotgun sequence.</title>
        <authorList>
            <person name="Tuo L."/>
        </authorList>
    </citation>
    <scope>NUCLEOTIDE SEQUENCE</scope>
    <source>
        <strain evidence="6">CBS4Y-1</strain>
    </source>
</reference>
<dbReference type="PANTHER" id="PTHR44942">
    <property type="entry name" value="METHYLTRANSF_11 DOMAIN-CONTAINING PROTEIN"/>
    <property type="match status" value="1"/>
</dbReference>
<keyword evidence="2 6" id="KW-0489">Methyltransferase</keyword>
<evidence type="ECO:0000256" key="1">
    <source>
        <dbReference type="ARBA" id="ARBA00008361"/>
    </source>
</evidence>
<dbReference type="PANTHER" id="PTHR44942:SF4">
    <property type="entry name" value="METHYLTRANSFERASE TYPE 11 DOMAIN-CONTAINING PROTEIN"/>
    <property type="match status" value="1"/>
</dbReference>
<feature type="region of interest" description="Disordered" evidence="4">
    <location>
        <begin position="247"/>
        <end position="266"/>
    </location>
</feature>
<evidence type="ECO:0000256" key="3">
    <source>
        <dbReference type="ARBA" id="ARBA00022679"/>
    </source>
</evidence>
<dbReference type="InterPro" id="IPR029063">
    <property type="entry name" value="SAM-dependent_MTases_sf"/>
</dbReference>
<dbReference type="GO" id="GO:0008757">
    <property type="term" value="F:S-adenosylmethionine-dependent methyltransferase activity"/>
    <property type="evidence" value="ECO:0007669"/>
    <property type="project" value="InterPro"/>
</dbReference>
<comment type="caution">
    <text evidence="6">The sequence shown here is derived from an EMBL/GenBank/DDBJ whole genome shotgun (WGS) entry which is preliminary data.</text>
</comment>